<sequence>MPDPARPPLLTGPEDDFIRTLVRTFVALPRALDADLRRDEGLTSSEYFVLLYLGEAPGGRLRMGELAAATALSLSATTRVVGLLEGAGLVERRRSAEDGRGSDAVLTPRGRERFLAAWPAHVASLRRHVFDRLDDVELEHCTAALRRIADH</sequence>
<dbReference type="Pfam" id="PF12802">
    <property type="entry name" value="MarR_2"/>
    <property type="match status" value="1"/>
</dbReference>
<evidence type="ECO:0000259" key="1">
    <source>
        <dbReference type="PROSITE" id="PS50995"/>
    </source>
</evidence>
<dbReference type="SUPFAM" id="SSF46785">
    <property type="entry name" value="Winged helix' DNA-binding domain"/>
    <property type="match status" value="1"/>
</dbReference>
<dbReference type="EMBL" id="BJVQ01000003">
    <property type="protein sequence ID" value="GEL45359.1"/>
    <property type="molecule type" value="Genomic_DNA"/>
</dbReference>
<dbReference type="GO" id="GO:0006950">
    <property type="term" value="P:response to stress"/>
    <property type="evidence" value="ECO:0007669"/>
    <property type="project" value="TreeGrafter"/>
</dbReference>
<gene>
    <name evidence="2" type="ORF">CHO01_04750</name>
    <name evidence="3" type="ORF">HNR08_002092</name>
</gene>
<dbReference type="InterPro" id="IPR036388">
    <property type="entry name" value="WH-like_DNA-bd_sf"/>
</dbReference>
<evidence type="ECO:0000313" key="4">
    <source>
        <dbReference type="Proteomes" id="UP000321723"/>
    </source>
</evidence>
<dbReference type="InterPro" id="IPR036390">
    <property type="entry name" value="WH_DNA-bd_sf"/>
</dbReference>
<feature type="domain" description="HTH marR-type" evidence="1">
    <location>
        <begin position="14"/>
        <end position="150"/>
    </location>
</feature>
<dbReference type="InterPro" id="IPR039422">
    <property type="entry name" value="MarR/SlyA-like"/>
</dbReference>
<dbReference type="Proteomes" id="UP000321723">
    <property type="component" value="Unassembled WGS sequence"/>
</dbReference>
<organism evidence="2 4">
    <name type="scientific">Cellulomonas hominis</name>
    <dbReference type="NCBI Taxonomy" id="156981"/>
    <lineage>
        <taxon>Bacteria</taxon>
        <taxon>Bacillati</taxon>
        <taxon>Actinomycetota</taxon>
        <taxon>Actinomycetes</taxon>
        <taxon>Micrococcales</taxon>
        <taxon>Cellulomonadaceae</taxon>
        <taxon>Cellulomonas</taxon>
    </lineage>
</organism>
<evidence type="ECO:0000313" key="2">
    <source>
        <dbReference type="EMBL" id="GEL45359.1"/>
    </source>
</evidence>
<keyword evidence="3" id="KW-0238">DNA-binding</keyword>
<comment type="caution">
    <text evidence="2">The sequence shown here is derived from an EMBL/GenBank/DDBJ whole genome shotgun (WGS) entry which is preliminary data.</text>
</comment>
<dbReference type="PANTHER" id="PTHR33164">
    <property type="entry name" value="TRANSCRIPTIONAL REGULATOR, MARR FAMILY"/>
    <property type="match status" value="1"/>
</dbReference>
<reference evidence="2 4" key="1">
    <citation type="submission" date="2019-07" db="EMBL/GenBank/DDBJ databases">
        <title>Whole genome shotgun sequence of Cellulomonas hominis NBRC 16055.</title>
        <authorList>
            <person name="Hosoyama A."/>
            <person name="Uohara A."/>
            <person name="Ohji S."/>
            <person name="Ichikawa N."/>
        </authorList>
    </citation>
    <scope>NUCLEOTIDE SEQUENCE [LARGE SCALE GENOMIC DNA]</scope>
    <source>
        <strain evidence="2 4">NBRC 16055</strain>
    </source>
</reference>
<dbReference type="SMART" id="SM00347">
    <property type="entry name" value="HTH_MARR"/>
    <property type="match status" value="1"/>
</dbReference>
<reference evidence="3 5" key="2">
    <citation type="submission" date="2020-08" db="EMBL/GenBank/DDBJ databases">
        <title>Sequencing the genomes of 1000 actinobacteria strains.</title>
        <authorList>
            <person name="Klenk H.-P."/>
        </authorList>
    </citation>
    <scope>NUCLEOTIDE SEQUENCE [LARGE SCALE GENOMIC DNA]</scope>
    <source>
        <strain evidence="3 5">DSM 9581</strain>
    </source>
</reference>
<keyword evidence="4" id="KW-1185">Reference proteome</keyword>
<name>A0A511F7X2_9CELL</name>
<evidence type="ECO:0000313" key="3">
    <source>
        <dbReference type="EMBL" id="MBB5473356.1"/>
    </source>
</evidence>
<dbReference type="RefSeq" id="WP_146832945.1">
    <property type="nucleotide sequence ID" value="NZ_BJVQ01000003.1"/>
</dbReference>
<dbReference type="AlphaFoldDB" id="A0A511F7X2"/>
<evidence type="ECO:0000313" key="5">
    <source>
        <dbReference type="Proteomes" id="UP000564629"/>
    </source>
</evidence>
<protein>
    <submittedName>
        <fullName evidence="2 3">MarR family transcriptional regulator</fullName>
    </submittedName>
</protein>
<proteinExistence type="predicted"/>
<dbReference type="Gene3D" id="1.10.10.10">
    <property type="entry name" value="Winged helix-like DNA-binding domain superfamily/Winged helix DNA-binding domain"/>
    <property type="match status" value="1"/>
</dbReference>
<dbReference type="Proteomes" id="UP000564629">
    <property type="component" value="Unassembled WGS sequence"/>
</dbReference>
<dbReference type="InterPro" id="IPR000835">
    <property type="entry name" value="HTH_MarR-typ"/>
</dbReference>
<dbReference type="EMBL" id="JACHDN010000001">
    <property type="protein sequence ID" value="MBB5473356.1"/>
    <property type="molecule type" value="Genomic_DNA"/>
</dbReference>
<dbReference type="PANTHER" id="PTHR33164:SF99">
    <property type="entry name" value="MARR FAMILY REGULATORY PROTEIN"/>
    <property type="match status" value="1"/>
</dbReference>
<dbReference type="GO" id="GO:0003700">
    <property type="term" value="F:DNA-binding transcription factor activity"/>
    <property type="evidence" value="ECO:0007669"/>
    <property type="project" value="InterPro"/>
</dbReference>
<dbReference type="OrthoDB" id="3178168at2"/>
<dbReference type="GO" id="GO:0003677">
    <property type="term" value="F:DNA binding"/>
    <property type="evidence" value="ECO:0007669"/>
    <property type="project" value="UniProtKB-KW"/>
</dbReference>
<dbReference type="PROSITE" id="PS50995">
    <property type="entry name" value="HTH_MARR_2"/>
    <property type="match status" value="1"/>
</dbReference>
<accession>A0A511F7X2</accession>